<dbReference type="InterPro" id="IPR046431">
    <property type="entry name" value="FAF_dom"/>
</dbReference>
<feature type="domain" description="FAF" evidence="3">
    <location>
        <begin position="174"/>
        <end position="223"/>
    </location>
</feature>
<name>A0AAD3TCI4_NEPGR</name>
<gene>
    <name evidence="4" type="ORF">Nepgr_027870</name>
</gene>
<feature type="region of interest" description="Disordered" evidence="2">
    <location>
        <begin position="240"/>
        <end position="279"/>
    </location>
</feature>
<evidence type="ECO:0000256" key="2">
    <source>
        <dbReference type="SAM" id="MobiDB-lite"/>
    </source>
</evidence>
<comment type="caution">
    <text evidence="4">The sequence shown here is derived from an EMBL/GenBank/DDBJ whole genome shotgun (WGS) entry which is preliminary data.</text>
</comment>
<evidence type="ECO:0000313" key="4">
    <source>
        <dbReference type="EMBL" id="GMH26027.1"/>
    </source>
</evidence>
<evidence type="ECO:0000256" key="1">
    <source>
        <dbReference type="ARBA" id="ARBA00008690"/>
    </source>
</evidence>
<comment type="similarity">
    <text evidence="1">Belongs to the fantastic four family.</text>
</comment>
<accession>A0AAD3TCI4</accession>
<dbReference type="Proteomes" id="UP001279734">
    <property type="component" value="Unassembled WGS sequence"/>
</dbReference>
<keyword evidence="5" id="KW-1185">Reference proteome</keyword>
<protein>
    <recommendedName>
        <fullName evidence="3">FAF domain-containing protein</fullName>
    </recommendedName>
</protein>
<dbReference type="AlphaFoldDB" id="A0AAD3TCI4"/>
<dbReference type="Pfam" id="PF11250">
    <property type="entry name" value="FAF"/>
    <property type="match status" value="1"/>
</dbReference>
<proteinExistence type="inferred from homology"/>
<evidence type="ECO:0000313" key="5">
    <source>
        <dbReference type="Proteomes" id="UP001279734"/>
    </source>
</evidence>
<feature type="compositionally biased region" description="Acidic residues" evidence="2">
    <location>
        <begin position="240"/>
        <end position="255"/>
    </location>
</feature>
<dbReference type="EMBL" id="BSYO01000030">
    <property type="protein sequence ID" value="GMH26027.1"/>
    <property type="molecule type" value="Genomic_DNA"/>
</dbReference>
<dbReference type="InterPro" id="IPR021410">
    <property type="entry name" value="FAF"/>
</dbReference>
<dbReference type="PANTHER" id="PTHR33155">
    <property type="entry name" value="FANTASTIC FOUR-LIKE PROTEIN (DUF3049)"/>
    <property type="match status" value="1"/>
</dbReference>
<evidence type="ECO:0000259" key="3">
    <source>
        <dbReference type="Pfam" id="PF11250"/>
    </source>
</evidence>
<feature type="region of interest" description="Disordered" evidence="2">
    <location>
        <begin position="39"/>
        <end position="58"/>
    </location>
</feature>
<sequence length="318" mass="34736">MTIMSASVCQGLQSCLEPRLVQQRLLWLKLAPPPSKFTEPLRPPLFDSASGNSSLFEETKNKDSANTFDGFDKKGSKTDDLGGWSFLQALAHASPISKGVNEKAEYVHPMAKRCASVLSERSLEMCTESLGSETGSTISERSGEFSCLLPDNERVQQHKLRDFSAAKKSKLRRSFPPPLTTLTGVQLKGHREDGRLVIMAVAVQSSKTCFKAERRDGRLRLHFLKDFAELVCEDDDVMENVEEDGSGGDDVDSEDGSLGYGGDDDDEDRCEGKDMEGIGGTVGVEIGVAEDSHCSRRREGGGTNGEMMAWECLWLAAA</sequence>
<reference evidence="4" key="1">
    <citation type="submission" date="2023-05" db="EMBL/GenBank/DDBJ databases">
        <title>Nepenthes gracilis genome sequencing.</title>
        <authorList>
            <person name="Fukushima K."/>
        </authorList>
    </citation>
    <scope>NUCLEOTIDE SEQUENCE</scope>
    <source>
        <strain evidence="4">SING2019-196</strain>
    </source>
</reference>
<organism evidence="4 5">
    <name type="scientific">Nepenthes gracilis</name>
    <name type="common">Slender pitcher plant</name>
    <dbReference type="NCBI Taxonomy" id="150966"/>
    <lineage>
        <taxon>Eukaryota</taxon>
        <taxon>Viridiplantae</taxon>
        <taxon>Streptophyta</taxon>
        <taxon>Embryophyta</taxon>
        <taxon>Tracheophyta</taxon>
        <taxon>Spermatophyta</taxon>
        <taxon>Magnoliopsida</taxon>
        <taxon>eudicotyledons</taxon>
        <taxon>Gunneridae</taxon>
        <taxon>Pentapetalae</taxon>
        <taxon>Caryophyllales</taxon>
        <taxon>Nepenthaceae</taxon>
        <taxon>Nepenthes</taxon>
    </lineage>
</organism>
<dbReference type="PANTHER" id="PTHR33155:SF8">
    <property type="entry name" value="PROTEIN FANTASTIC FOUR 1"/>
    <property type="match status" value="1"/>
</dbReference>